<feature type="transmembrane region" description="Helical" evidence="10">
    <location>
        <begin position="493"/>
        <end position="510"/>
    </location>
</feature>
<evidence type="ECO:0000313" key="12">
    <source>
        <dbReference type="EMBL" id="MBB6056779.1"/>
    </source>
</evidence>
<evidence type="ECO:0000256" key="10">
    <source>
        <dbReference type="HAMAP-Rule" id="MF_02078"/>
    </source>
</evidence>
<dbReference type="GO" id="GO:0034204">
    <property type="term" value="P:lipid translocation"/>
    <property type="evidence" value="ECO:0007669"/>
    <property type="project" value="TreeGrafter"/>
</dbReference>
<comment type="function">
    <text evidence="8 10 11">Involved in peptidoglycan biosynthesis. Transports lipid-linked peptidoglycan precursors from the inner to the outer leaflet of the cytoplasmic membrane.</text>
</comment>
<keyword evidence="4 10" id="KW-0133">Cell shape</keyword>
<dbReference type="UniPathway" id="UPA00219"/>
<comment type="subcellular location">
    <subcellularLocation>
        <location evidence="10">Cell inner membrane</location>
        <topology evidence="10">Multi-pass membrane protein</topology>
    </subcellularLocation>
    <subcellularLocation>
        <location evidence="1">Cell membrane</location>
        <topology evidence="1">Multi-pass membrane protein</topology>
    </subcellularLocation>
</comment>
<dbReference type="GO" id="GO:0015648">
    <property type="term" value="F:lipid-linked peptidoglycan transporter activity"/>
    <property type="evidence" value="ECO:0007669"/>
    <property type="project" value="UniProtKB-UniRule"/>
</dbReference>
<dbReference type="AlphaFoldDB" id="A0A841GFN7"/>
<feature type="transmembrane region" description="Helical" evidence="10">
    <location>
        <begin position="417"/>
        <end position="439"/>
    </location>
</feature>
<dbReference type="NCBIfam" id="TIGR01695">
    <property type="entry name" value="murJ_mviN"/>
    <property type="match status" value="1"/>
</dbReference>
<dbReference type="InterPro" id="IPR004268">
    <property type="entry name" value="MurJ"/>
</dbReference>
<protein>
    <recommendedName>
        <fullName evidence="10">Probable lipid II flippase MurJ</fullName>
    </recommendedName>
</protein>
<dbReference type="PIRSF" id="PIRSF002869">
    <property type="entry name" value="MviN"/>
    <property type="match status" value="1"/>
</dbReference>
<dbReference type="Pfam" id="PF03023">
    <property type="entry name" value="MurJ"/>
    <property type="match status" value="1"/>
</dbReference>
<feature type="transmembrane region" description="Helical" evidence="10">
    <location>
        <begin position="21"/>
        <end position="46"/>
    </location>
</feature>
<feature type="transmembrane region" description="Helical" evidence="10">
    <location>
        <begin position="281"/>
        <end position="300"/>
    </location>
</feature>
<dbReference type="GO" id="GO:0008360">
    <property type="term" value="P:regulation of cell shape"/>
    <property type="evidence" value="ECO:0007669"/>
    <property type="project" value="UniProtKB-UniRule"/>
</dbReference>
<keyword evidence="10 11" id="KW-0961">Cell wall biogenesis/degradation</keyword>
<feature type="transmembrane region" description="Helical" evidence="10">
    <location>
        <begin position="166"/>
        <end position="187"/>
    </location>
</feature>
<dbReference type="PRINTS" id="PR01806">
    <property type="entry name" value="VIRFACTRMVIN"/>
</dbReference>
<evidence type="ECO:0000256" key="4">
    <source>
        <dbReference type="ARBA" id="ARBA00022960"/>
    </source>
</evidence>
<organism evidence="12 13">
    <name type="scientific">Tolumonas osonensis</name>
    <dbReference type="NCBI Taxonomy" id="675874"/>
    <lineage>
        <taxon>Bacteria</taxon>
        <taxon>Pseudomonadati</taxon>
        <taxon>Pseudomonadota</taxon>
        <taxon>Gammaproteobacteria</taxon>
        <taxon>Aeromonadales</taxon>
        <taxon>Aeromonadaceae</taxon>
        <taxon>Tolumonas</taxon>
    </lineage>
</organism>
<keyword evidence="7 10" id="KW-0472">Membrane</keyword>
<dbReference type="GO" id="GO:0009252">
    <property type="term" value="P:peptidoglycan biosynthetic process"/>
    <property type="evidence" value="ECO:0007669"/>
    <property type="project" value="UniProtKB-UniRule"/>
</dbReference>
<sequence length="521" mass="57269">MSKKLIKSGLMVTMATFASRILGLVRDIAIAHLLGAGVASDVFFFANRIPNYLRRLFADGAFNQAFVPVMTEYKAKGDKTAVRELLSAASGTLGLVITIVTVLGVLGSTVLSALFGWGWFMAWWHDEPGADKFELASLLLKITFPYLWFVTFTAMSGAVLNTYGRFGVSSFTPTFLNIVLIATAWWVAPGMEQPEIALAVGTFVGGLVQLLYQIPYLYKMGFIVKPKWAWHHPGVVKIRTLMLPAIFGVSVSQINLMFNTMLASFLATGSISYLYYSDRLLEFPLGMFAVAISTVILPALSRRHVDADPVRFSQTMDWGVRMVLFLGLPAMAGIMVLREPILRVLFMRGEFGAHEVSMAGGSLLASASGLLSLMLARVLAPGFHARQDTKTPVRYGMHSMASNMIFNAILIYPLGYIGLALSTALSGTVNAISLFQGLYRRHIYRPGKDTAIFIIRLTLATVLMAGVLFWLSAPLSSWTAWSQWRSIWELTKLILIGLVTYGAGMGLMGLRPRHFKTVTEG</sequence>
<feature type="transmembrane region" description="Helical" evidence="10">
    <location>
        <begin position="196"/>
        <end position="218"/>
    </location>
</feature>
<dbReference type="CDD" id="cd13123">
    <property type="entry name" value="MATE_MurJ_like"/>
    <property type="match status" value="1"/>
</dbReference>
<keyword evidence="5 10" id="KW-0573">Peptidoglycan synthesis</keyword>
<evidence type="ECO:0000256" key="6">
    <source>
        <dbReference type="ARBA" id="ARBA00022989"/>
    </source>
</evidence>
<keyword evidence="2 10" id="KW-1003">Cell membrane</keyword>
<accession>A0A841GFN7</accession>
<evidence type="ECO:0000313" key="13">
    <source>
        <dbReference type="Proteomes" id="UP000585721"/>
    </source>
</evidence>
<dbReference type="EMBL" id="JACHGR010000009">
    <property type="protein sequence ID" value="MBB6056779.1"/>
    <property type="molecule type" value="Genomic_DNA"/>
</dbReference>
<dbReference type="GO" id="GO:0005886">
    <property type="term" value="C:plasma membrane"/>
    <property type="evidence" value="ECO:0007669"/>
    <property type="project" value="UniProtKB-SubCell"/>
</dbReference>
<evidence type="ECO:0000256" key="3">
    <source>
        <dbReference type="ARBA" id="ARBA00022692"/>
    </source>
</evidence>
<comment type="pathway">
    <text evidence="10">Cell wall biogenesis; peptidoglycan biosynthesis.</text>
</comment>
<dbReference type="PANTHER" id="PTHR47019:SF1">
    <property type="entry name" value="LIPID II FLIPPASE MURJ"/>
    <property type="match status" value="1"/>
</dbReference>
<keyword evidence="10" id="KW-0997">Cell inner membrane</keyword>
<comment type="similarity">
    <text evidence="9 10 11">Belongs to the MurJ/MviN family.</text>
</comment>
<keyword evidence="6 10" id="KW-1133">Transmembrane helix</keyword>
<evidence type="ECO:0000256" key="7">
    <source>
        <dbReference type="ARBA" id="ARBA00023136"/>
    </source>
</evidence>
<feature type="transmembrane region" description="Helical" evidence="10">
    <location>
        <begin position="358"/>
        <end position="380"/>
    </location>
</feature>
<reference evidence="12 13" key="1">
    <citation type="submission" date="2020-08" db="EMBL/GenBank/DDBJ databases">
        <title>Genomic Encyclopedia of Type Strains, Phase IV (KMG-IV): sequencing the most valuable type-strain genomes for metagenomic binning, comparative biology and taxonomic classification.</title>
        <authorList>
            <person name="Goeker M."/>
        </authorList>
    </citation>
    <scope>NUCLEOTIDE SEQUENCE [LARGE SCALE GENOMIC DNA]</scope>
    <source>
        <strain evidence="12 13">DSM 22975</strain>
    </source>
</reference>
<evidence type="ECO:0000256" key="8">
    <source>
        <dbReference type="ARBA" id="ARBA00060041"/>
    </source>
</evidence>
<evidence type="ECO:0000256" key="5">
    <source>
        <dbReference type="ARBA" id="ARBA00022984"/>
    </source>
</evidence>
<gene>
    <name evidence="10" type="primary">murJ</name>
    <name evidence="12" type="ORF">HNR75_002718</name>
</gene>
<feature type="transmembrane region" description="Helical" evidence="10">
    <location>
        <begin position="392"/>
        <end position="411"/>
    </location>
</feature>
<evidence type="ECO:0000256" key="11">
    <source>
        <dbReference type="PIRNR" id="PIRNR002869"/>
    </source>
</evidence>
<keyword evidence="10 11" id="KW-0813">Transport</keyword>
<dbReference type="Proteomes" id="UP000585721">
    <property type="component" value="Unassembled WGS sequence"/>
</dbReference>
<dbReference type="HAMAP" id="MF_02078">
    <property type="entry name" value="MurJ_MviN"/>
    <property type="match status" value="1"/>
</dbReference>
<dbReference type="PANTHER" id="PTHR47019">
    <property type="entry name" value="LIPID II FLIPPASE MURJ"/>
    <property type="match status" value="1"/>
</dbReference>
<dbReference type="GO" id="GO:0071555">
    <property type="term" value="P:cell wall organization"/>
    <property type="evidence" value="ECO:0007669"/>
    <property type="project" value="UniProtKB-UniRule"/>
</dbReference>
<feature type="transmembrane region" description="Helical" evidence="10">
    <location>
        <begin position="256"/>
        <end position="275"/>
    </location>
</feature>
<evidence type="ECO:0000256" key="9">
    <source>
        <dbReference type="ARBA" id="ARBA00061532"/>
    </source>
</evidence>
<proteinExistence type="inferred from homology"/>
<keyword evidence="3 10" id="KW-0812">Transmembrane</keyword>
<evidence type="ECO:0000256" key="2">
    <source>
        <dbReference type="ARBA" id="ARBA00022475"/>
    </source>
</evidence>
<feature type="transmembrane region" description="Helical" evidence="10">
    <location>
        <begin position="93"/>
        <end position="117"/>
    </location>
</feature>
<feature type="transmembrane region" description="Helical" evidence="10">
    <location>
        <begin position="451"/>
        <end position="473"/>
    </location>
</feature>
<feature type="transmembrane region" description="Helical" evidence="10">
    <location>
        <begin position="138"/>
        <end position="160"/>
    </location>
</feature>
<dbReference type="InterPro" id="IPR051050">
    <property type="entry name" value="Lipid_II_flippase_MurJ/MviN"/>
</dbReference>
<comment type="caution">
    <text evidence="12">The sequence shown here is derived from an EMBL/GenBank/DDBJ whole genome shotgun (WGS) entry which is preliminary data.</text>
</comment>
<evidence type="ECO:0000256" key="1">
    <source>
        <dbReference type="ARBA" id="ARBA00004651"/>
    </source>
</evidence>
<keyword evidence="13" id="KW-1185">Reference proteome</keyword>
<name>A0A841GFN7_9GAMM</name>
<feature type="transmembrane region" description="Helical" evidence="10">
    <location>
        <begin position="320"/>
        <end position="338"/>
    </location>
</feature>
<dbReference type="RefSeq" id="WP_188027489.1">
    <property type="nucleotide sequence ID" value="NZ_JACHGR010000009.1"/>
</dbReference>